<dbReference type="Proteomes" id="UP000293142">
    <property type="component" value="Unassembled WGS sequence"/>
</dbReference>
<evidence type="ECO:0000259" key="2">
    <source>
        <dbReference type="Pfam" id="PF09350"/>
    </source>
</evidence>
<comment type="caution">
    <text evidence="3">The sequence shown here is derived from an EMBL/GenBank/DDBJ whole genome shotgun (WGS) entry which is preliminary data.</text>
</comment>
<sequence length="167" mass="19141">MNEKRRTDSMEREKQREPKRTAASDAERAHIPLPADTLVDTELLEVYHRQIRTMADEAYDDFVQRGGLKHLPGLGKPLVIPTGDVLDSILKKSGAAPPWVMLRQATKKEIEEVIQLLEKNPQQPLIDELIVLINEKIEELNHQAPSLALHRAKVSRATIQERYKQWV</sequence>
<dbReference type="Pfam" id="PF09350">
    <property type="entry name" value="DJC28_CD"/>
    <property type="match status" value="1"/>
</dbReference>
<dbReference type="InterPro" id="IPR018961">
    <property type="entry name" value="DnaJ_homolog_subfam-C_membr-28"/>
</dbReference>
<evidence type="ECO:0000313" key="3">
    <source>
        <dbReference type="EMBL" id="TBL68283.1"/>
    </source>
</evidence>
<dbReference type="AlphaFoldDB" id="A0A4V2J2Z7"/>
<evidence type="ECO:0000256" key="1">
    <source>
        <dbReference type="SAM" id="MobiDB-lite"/>
    </source>
</evidence>
<dbReference type="EMBL" id="SIRE01000048">
    <property type="protein sequence ID" value="TBL68283.1"/>
    <property type="molecule type" value="Genomic_DNA"/>
</dbReference>
<evidence type="ECO:0000313" key="4">
    <source>
        <dbReference type="Proteomes" id="UP000293142"/>
    </source>
</evidence>
<protein>
    <submittedName>
        <fullName evidence="3">DUF1992 domain-containing protein</fullName>
    </submittedName>
</protein>
<dbReference type="OrthoDB" id="9798476at2"/>
<feature type="domain" description="DnaJ homologue subfamily C member 28 conserved" evidence="2">
    <location>
        <begin position="63"/>
        <end position="112"/>
    </location>
</feature>
<keyword evidence="4" id="KW-1185">Reference proteome</keyword>
<reference evidence="3 4" key="1">
    <citation type="submission" date="2019-02" db="EMBL/GenBank/DDBJ databases">
        <title>Paenibacillus sp. nov., isolated from surface-sterilized tissue of Thalictrum simplex L.</title>
        <authorList>
            <person name="Tuo L."/>
        </authorList>
    </citation>
    <scope>NUCLEOTIDE SEQUENCE [LARGE SCALE GENOMIC DNA]</scope>
    <source>
        <strain evidence="3 4">N2SHLJ1</strain>
    </source>
</reference>
<feature type="region of interest" description="Disordered" evidence="1">
    <location>
        <begin position="1"/>
        <end position="30"/>
    </location>
</feature>
<proteinExistence type="predicted"/>
<organism evidence="3 4">
    <name type="scientific">Paenibacillus thalictri</name>
    <dbReference type="NCBI Taxonomy" id="2527873"/>
    <lineage>
        <taxon>Bacteria</taxon>
        <taxon>Bacillati</taxon>
        <taxon>Bacillota</taxon>
        <taxon>Bacilli</taxon>
        <taxon>Bacillales</taxon>
        <taxon>Paenibacillaceae</taxon>
        <taxon>Paenibacillus</taxon>
    </lineage>
</organism>
<gene>
    <name evidence="3" type="ORF">EYB31_38500</name>
</gene>
<name>A0A4V2J2Z7_9BACL</name>
<accession>A0A4V2J2Z7</accession>